<organism evidence="2 3">
    <name type="scientific">Bifidobacterium pseudocatenulatum</name>
    <dbReference type="NCBI Taxonomy" id="28026"/>
    <lineage>
        <taxon>Bacteria</taxon>
        <taxon>Bacillati</taxon>
        <taxon>Actinomycetota</taxon>
        <taxon>Actinomycetes</taxon>
        <taxon>Bifidobacteriales</taxon>
        <taxon>Bifidobacteriaceae</taxon>
        <taxon>Bifidobacterium</taxon>
    </lineage>
</organism>
<name>A0A267WLA6_BIFPS</name>
<dbReference type="AlphaFoldDB" id="A0A267WLA6"/>
<accession>A0A267WLA6</accession>
<evidence type="ECO:0000313" key="2">
    <source>
        <dbReference type="EMBL" id="PAC73416.1"/>
    </source>
</evidence>
<evidence type="ECO:0000256" key="1">
    <source>
        <dbReference type="SAM" id="MobiDB-lite"/>
    </source>
</evidence>
<dbReference type="EMBL" id="MNLB01000005">
    <property type="protein sequence ID" value="PAC73416.1"/>
    <property type="molecule type" value="Genomic_DNA"/>
</dbReference>
<evidence type="ECO:0000313" key="3">
    <source>
        <dbReference type="Proteomes" id="UP000216789"/>
    </source>
</evidence>
<feature type="region of interest" description="Disordered" evidence="1">
    <location>
        <begin position="1"/>
        <end position="34"/>
    </location>
</feature>
<protein>
    <submittedName>
        <fullName evidence="2">Uncharacterized protein</fullName>
    </submittedName>
</protein>
<sequence>MMMVASPASYEDGKYPSETGKSAPDRTSTRSAKKRVTVVYDAQDTQRNLCRHHQQRCADGGSWQYMQNTPVLSA</sequence>
<gene>
    <name evidence="2" type="ORF">BPS1E_1115</name>
</gene>
<proteinExistence type="predicted"/>
<comment type="caution">
    <text evidence="2">The sequence shown here is derived from an EMBL/GenBank/DDBJ whole genome shotgun (WGS) entry which is preliminary data.</text>
</comment>
<dbReference type="Proteomes" id="UP000216789">
    <property type="component" value="Unassembled WGS sequence"/>
</dbReference>
<reference evidence="2 3" key="1">
    <citation type="journal article" date="2017" name="ISME J.">
        <title>Unveiling bifidobacterial biogeography across the mammalian branch of the tree of life.</title>
        <authorList>
            <person name="Milani C."/>
            <person name="Mangifesta M."/>
            <person name="Mancabelli L."/>
            <person name="Lugli G.A."/>
            <person name="James K."/>
            <person name="Duranti S."/>
            <person name="Turroni F."/>
            <person name="Ferrario C."/>
            <person name="Ossiprandi M.C."/>
            <person name="van Sinderen D."/>
            <person name="Ventura M."/>
        </authorList>
    </citation>
    <scope>NUCLEOTIDE SEQUENCE [LARGE SCALE GENOMIC DNA]</scope>
    <source>
        <strain evidence="2 3">1E</strain>
    </source>
</reference>